<feature type="compositionally biased region" description="Basic and acidic residues" evidence="5">
    <location>
        <begin position="536"/>
        <end position="571"/>
    </location>
</feature>
<dbReference type="InterPro" id="IPR003960">
    <property type="entry name" value="ATPase_AAA_CS"/>
</dbReference>
<dbReference type="SMART" id="SM01024">
    <property type="entry name" value="BCS1_N"/>
    <property type="match status" value="1"/>
</dbReference>
<dbReference type="GO" id="GO:0005524">
    <property type="term" value="F:ATP binding"/>
    <property type="evidence" value="ECO:0007669"/>
    <property type="project" value="UniProtKB-KW"/>
</dbReference>
<comment type="similarity">
    <text evidence="2">Belongs to the AAA ATPase family. BCS1 subfamily.</text>
</comment>
<keyword evidence="3" id="KW-0472">Membrane</keyword>
<dbReference type="PROSITE" id="PS00674">
    <property type="entry name" value="AAA"/>
    <property type="match status" value="1"/>
</dbReference>
<reference evidence="8" key="1">
    <citation type="submission" date="2020-07" db="EMBL/GenBank/DDBJ databases">
        <title>Draft Genome Sequence of a Deep-Sea Yeast, Naganishia (Cryptococcus) liquefaciens strain N6.</title>
        <authorList>
            <person name="Han Y.W."/>
            <person name="Kajitani R."/>
            <person name="Morimoto H."/>
            <person name="Parhat M."/>
            <person name="Tsubouchi H."/>
            <person name="Bakenova O."/>
            <person name="Ogata M."/>
            <person name="Argunhan B."/>
            <person name="Aoki R."/>
            <person name="Kajiwara S."/>
            <person name="Itoh T."/>
            <person name="Iwasaki H."/>
        </authorList>
    </citation>
    <scope>NUCLEOTIDE SEQUENCE</scope>
    <source>
        <strain evidence="8">N6</strain>
    </source>
</reference>
<dbReference type="Proteomes" id="UP000620104">
    <property type="component" value="Unassembled WGS sequence"/>
</dbReference>
<dbReference type="EMBL" id="BLZA01000043">
    <property type="protein sequence ID" value="GHJ89418.1"/>
    <property type="molecule type" value="Genomic_DNA"/>
</dbReference>
<evidence type="ECO:0000313" key="9">
    <source>
        <dbReference type="Proteomes" id="UP000620104"/>
    </source>
</evidence>
<name>A0A8H3TYZ8_9TREE</name>
<accession>A0A8H3TYZ8</accession>
<sequence>MASVFGTYNATLPADNLPRNSSFYASILSALTRLGHLCTHPKIKDWLQLLLFGITATLIRRASTEALGWLQRVFCITSTHLTNDESYDWLMAYWLHDPVWQERCTQFNCEVSKISGNIHIRPWMRVTRKASLEDRHAKPQPRFIPLLGDRHYTWFGGTLLRLERGKNAASTATFDKEMVQVVLFSRSRSTFQAFLKRAKEEFMQEEKEKIVIKMLDESGGSTDWHQVALKNRRPLSSVVTEGGIKEMLERDIKQFCKAEGWYESRGVPWRRGYLLHGPPGSGKTSLIHALASSCDLDIYIVSLATAGLTDGNLNRCMAAVPPAAIVVMEDIDVGMPDGSIVSPRVDDSDGDEETVEGKVKGLRKRKPSKSTGGITLSGLLNAIDGVAGGEGRILFMTTNHKHKLDPALIRPGRADIEVEFKNATASIYRDLFKVFYPVDGQFPAVYARSGDMVQDAEKSKTPLTSVDIDVLAEEFALALPEGEFSAAQIQGKHANHLTMNNANRRTSSGMLMRHREYPGEAVDGVAAWVEEKRKEKAADEQKKIEAADAKEKAKEGAQERKQRRQVEKQVRNEAPMTTMEVEGTSKLSPEKAQSHSVTEIWWR</sequence>
<dbReference type="InterPro" id="IPR050747">
    <property type="entry name" value="Mitochondrial_chaperone_BCS1"/>
</dbReference>
<feature type="domain" description="BCS1 N-terminal" evidence="7">
    <location>
        <begin position="50"/>
        <end position="238"/>
    </location>
</feature>
<dbReference type="Gene3D" id="3.40.50.300">
    <property type="entry name" value="P-loop containing nucleotide triphosphate hydrolases"/>
    <property type="match status" value="1"/>
</dbReference>
<organism evidence="8 9">
    <name type="scientific">Naganishia liquefaciens</name>
    <dbReference type="NCBI Taxonomy" id="104408"/>
    <lineage>
        <taxon>Eukaryota</taxon>
        <taxon>Fungi</taxon>
        <taxon>Dikarya</taxon>
        <taxon>Basidiomycota</taxon>
        <taxon>Agaricomycotina</taxon>
        <taxon>Tremellomycetes</taxon>
        <taxon>Filobasidiales</taxon>
        <taxon>Filobasidiaceae</taxon>
        <taxon>Naganishia</taxon>
    </lineage>
</organism>
<proteinExistence type="inferred from homology"/>
<evidence type="ECO:0008006" key="10">
    <source>
        <dbReference type="Google" id="ProtNLM"/>
    </source>
</evidence>
<evidence type="ECO:0000256" key="3">
    <source>
        <dbReference type="ARBA" id="ARBA00022792"/>
    </source>
</evidence>
<evidence type="ECO:0000259" key="7">
    <source>
        <dbReference type="SMART" id="SM01024"/>
    </source>
</evidence>
<gene>
    <name evidence="8" type="ORF">NliqN6_5820</name>
</gene>
<dbReference type="Pfam" id="PF08740">
    <property type="entry name" value="BCS1_N"/>
    <property type="match status" value="1"/>
</dbReference>
<evidence type="ECO:0000256" key="4">
    <source>
        <dbReference type="RuleBase" id="RU003651"/>
    </source>
</evidence>
<evidence type="ECO:0000256" key="1">
    <source>
        <dbReference type="ARBA" id="ARBA00004434"/>
    </source>
</evidence>
<evidence type="ECO:0000256" key="2">
    <source>
        <dbReference type="ARBA" id="ARBA00007448"/>
    </source>
</evidence>
<keyword evidence="4" id="KW-0067">ATP-binding</keyword>
<dbReference type="GO" id="GO:0005743">
    <property type="term" value="C:mitochondrial inner membrane"/>
    <property type="evidence" value="ECO:0007669"/>
    <property type="project" value="UniProtKB-SubCell"/>
</dbReference>
<dbReference type="InterPro" id="IPR003959">
    <property type="entry name" value="ATPase_AAA_core"/>
</dbReference>
<dbReference type="SMART" id="SM00382">
    <property type="entry name" value="AAA"/>
    <property type="match status" value="1"/>
</dbReference>
<dbReference type="OrthoDB" id="2565024at2759"/>
<evidence type="ECO:0000313" key="8">
    <source>
        <dbReference type="EMBL" id="GHJ89418.1"/>
    </source>
</evidence>
<dbReference type="AlphaFoldDB" id="A0A8H3TYZ8"/>
<dbReference type="InterPro" id="IPR003593">
    <property type="entry name" value="AAA+_ATPase"/>
</dbReference>
<dbReference type="InterPro" id="IPR014851">
    <property type="entry name" value="BCS1_N"/>
</dbReference>
<comment type="subcellular location">
    <subcellularLocation>
        <location evidence="1">Mitochondrion inner membrane</location>
        <topology evidence="1">Single-pass membrane protein</topology>
    </subcellularLocation>
</comment>
<keyword evidence="3" id="KW-0496">Mitochondrion</keyword>
<protein>
    <recommendedName>
        <fullName evidence="10">AAA family ATPase</fullName>
    </recommendedName>
</protein>
<feature type="region of interest" description="Disordered" evidence="5">
    <location>
        <begin position="536"/>
        <end position="603"/>
    </location>
</feature>
<keyword evidence="9" id="KW-1185">Reference proteome</keyword>
<dbReference type="GO" id="GO:0016887">
    <property type="term" value="F:ATP hydrolysis activity"/>
    <property type="evidence" value="ECO:0007669"/>
    <property type="project" value="InterPro"/>
</dbReference>
<evidence type="ECO:0000256" key="5">
    <source>
        <dbReference type="SAM" id="MobiDB-lite"/>
    </source>
</evidence>
<dbReference type="SUPFAM" id="SSF52540">
    <property type="entry name" value="P-loop containing nucleoside triphosphate hydrolases"/>
    <property type="match status" value="1"/>
</dbReference>
<dbReference type="InterPro" id="IPR027417">
    <property type="entry name" value="P-loop_NTPase"/>
</dbReference>
<dbReference type="Pfam" id="PF00004">
    <property type="entry name" value="AAA"/>
    <property type="match status" value="1"/>
</dbReference>
<keyword evidence="4" id="KW-0547">Nucleotide-binding</keyword>
<keyword evidence="3" id="KW-0999">Mitochondrion inner membrane</keyword>
<dbReference type="PANTHER" id="PTHR23070">
    <property type="entry name" value="BCS1 AAA-TYPE ATPASE"/>
    <property type="match status" value="1"/>
</dbReference>
<evidence type="ECO:0000259" key="6">
    <source>
        <dbReference type="SMART" id="SM00382"/>
    </source>
</evidence>
<comment type="caution">
    <text evidence="8">The sequence shown here is derived from an EMBL/GenBank/DDBJ whole genome shotgun (WGS) entry which is preliminary data.</text>
</comment>
<feature type="domain" description="AAA+ ATPase" evidence="6">
    <location>
        <begin position="269"/>
        <end position="424"/>
    </location>
</feature>